<evidence type="ECO:0000313" key="3">
    <source>
        <dbReference type="Proteomes" id="UP000317023"/>
    </source>
</evidence>
<evidence type="ECO:0000313" key="2">
    <source>
        <dbReference type="EMBL" id="TRB05556.1"/>
    </source>
</evidence>
<organism evidence="2 3">
    <name type="scientific">Agrobacterium tumefaciens</name>
    <dbReference type="NCBI Taxonomy" id="358"/>
    <lineage>
        <taxon>Bacteria</taxon>
        <taxon>Pseudomonadati</taxon>
        <taxon>Pseudomonadota</taxon>
        <taxon>Alphaproteobacteria</taxon>
        <taxon>Hyphomicrobiales</taxon>
        <taxon>Rhizobiaceae</taxon>
        <taxon>Rhizobium/Agrobacterium group</taxon>
        <taxon>Agrobacterium</taxon>
        <taxon>Agrobacterium tumefaciens complex</taxon>
    </lineage>
</organism>
<gene>
    <name evidence="2" type="ORF">EXN61_17270</name>
</gene>
<dbReference type="Proteomes" id="UP000317023">
    <property type="component" value="Unassembled WGS sequence"/>
</dbReference>
<proteinExistence type="predicted"/>
<dbReference type="RefSeq" id="WP_065116780.1">
    <property type="nucleotide sequence ID" value="NZ_CP048552.1"/>
</dbReference>
<evidence type="ECO:0000256" key="1">
    <source>
        <dbReference type="SAM" id="Phobius"/>
    </source>
</evidence>
<keyword evidence="1" id="KW-1133">Transmembrane helix</keyword>
<dbReference type="EMBL" id="SGOE01000004">
    <property type="protein sequence ID" value="TRB05556.1"/>
    <property type="molecule type" value="Genomic_DNA"/>
</dbReference>
<evidence type="ECO:0008006" key="4">
    <source>
        <dbReference type="Google" id="ProtNLM"/>
    </source>
</evidence>
<comment type="caution">
    <text evidence="2">The sequence shown here is derived from an EMBL/GenBank/DDBJ whole genome shotgun (WGS) entry which is preliminary data.</text>
</comment>
<keyword evidence="1" id="KW-0472">Membrane</keyword>
<dbReference type="AlphaFoldDB" id="A0A546XXY7"/>
<name>A0A546XXY7_AGRTU</name>
<accession>A0A546XXY7</accession>
<keyword evidence="1" id="KW-0812">Transmembrane</keyword>
<feature type="transmembrane region" description="Helical" evidence="1">
    <location>
        <begin position="86"/>
        <end position="105"/>
    </location>
</feature>
<reference evidence="2 3" key="1">
    <citation type="journal article" date="2019" name="Appl. Microbiol. Biotechnol.">
        <title>Differential efficiency of wild type rhizogenic strains for rol gene transformation of plants.</title>
        <authorList>
            <person name="Desmet S."/>
            <person name="De Keyser E."/>
            <person name="Van Vaerenbergh J."/>
            <person name="Baeyen S."/>
            <person name="Van Huylenbroeck J."/>
            <person name="Geelen D."/>
            <person name="Dhooghe E."/>
        </authorList>
    </citation>
    <scope>NUCLEOTIDE SEQUENCE [LARGE SCALE GENOMIC DNA]</scope>
    <source>
        <strain evidence="2 3">MAFF210266</strain>
    </source>
</reference>
<protein>
    <recommendedName>
        <fullName evidence="4">Transmembrane protein</fullName>
    </recommendedName>
</protein>
<feature type="transmembrane region" description="Helical" evidence="1">
    <location>
        <begin position="12"/>
        <end position="34"/>
    </location>
</feature>
<sequence length="108" mass="12740">MNWNYLQQHWDWAGHIVEALFMAAIVAMIVRIFLSWRISWIVGLAFAAGHFHGREKRDYEVSVHMKPPHLEGYYFWRWSWDGATDFWPTAIICFALIFVVVKNSAGPR</sequence>